<sequence>MPGEIGREVAARRTLRFSKTHRRLTALGTIAEILHEPTIGALFPMADIGYWKVLSHKPAPNSVRVDLDSVPDLKGLVA</sequence>
<evidence type="ECO:0000313" key="1">
    <source>
        <dbReference type="EMBL" id="OHA01385.1"/>
    </source>
</evidence>
<comment type="caution">
    <text evidence="1">The sequence shown here is derived from an EMBL/GenBank/DDBJ whole genome shotgun (WGS) entry which is preliminary data.</text>
</comment>
<dbReference type="EMBL" id="MHQK01000028">
    <property type="protein sequence ID" value="OHA01385.1"/>
    <property type="molecule type" value="Genomic_DNA"/>
</dbReference>
<proteinExistence type="predicted"/>
<dbReference type="AlphaFoldDB" id="A0A1G2KPR9"/>
<evidence type="ECO:0000313" key="2">
    <source>
        <dbReference type="Proteomes" id="UP000178710"/>
    </source>
</evidence>
<accession>A0A1G2KPR9</accession>
<protein>
    <submittedName>
        <fullName evidence="1">Uncharacterized protein</fullName>
    </submittedName>
</protein>
<name>A0A1G2KPR9_9BACT</name>
<gene>
    <name evidence="1" type="ORF">A3C12_00470</name>
</gene>
<organism evidence="1 2">
    <name type="scientific">Candidatus Sungbacteria bacterium RIFCSPHIGHO2_02_FULL_49_20</name>
    <dbReference type="NCBI Taxonomy" id="1802272"/>
    <lineage>
        <taxon>Bacteria</taxon>
        <taxon>Candidatus Sungiibacteriota</taxon>
    </lineage>
</organism>
<reference evidence="1 2" key="1">
    <citation type="journal article" date="2016" name="Nat. Commun.">
        <title>Thousands of microbial genomes shed light on interconnected biogeochemical processes in an aquifer system.</title>
        <authorList>
            <person name="Anantharaman K."/>
            <person name="Brown C.T."/>
            <person name="Hug L.A."/>
            <person name="Sharon I."/>
            <person name="Castelle C.J."/>
            <person name="Probst A.J."/>
            <person name="Thomas B.C."/>
            <person name="Singh A."/>
            <person name="Wilkins M.J."/>
            <person name="Karaoz U."/>
            <person name="Brodie E.L."/>
            <person name="Williams K.H."/>
            <person name="Hubbard S.S."/>
            <person name="Banfield J.F."/>
        </authorList>
    </citation>
    <scope>NUCLEOTIDE SEQUENCE [LARGE SCALE GENOMIC DNA]</scope>
</reference>
<dbReference type="Proteomes" id="UP000178710">
    <property type="component" value="Unassembled WGS sequence"/>
</dbReference>